<dbReference type="AlphaFoldDB" id="A0A8F7KUQ6"/>
<dbReference type="EMBL" id="MZ502219">
    <property type="protein sequence ID" value="QXV92355.1"/>
    <property type="molecule type" value="Genomic_DNA"/>
</dbReference>
<dbReference type="OMA" id="FATECFD"/>
<geneLocation type="plasmid" evidence="2">
    <name>pPZG101</name>
</geneLocation>
<name>A0A8F7KUQ6_STRRM</name>
<evidence type="ECO:0000313" key="1">
    <source>
        <dbReference type="EMBL" id="QXV92086.1"/>
    </source>
</evidence>
<dbReference type="EMBL" id="MZ502218">
    <property type="protein sequence ID" value="QXV92086.1"/>
    <property type="molecule type" value="Genomic_DNA"/>
</dbReference>
<dbReference type="RefSeq" id="WP_003979066.1">
    <property type="nucleotide sequence ID" value="NZ_CP025552.1"/>
</dbReference>
<accession>A0A8F7KUQ6</accession>
<proteinExistence type="predicted"/>
<keyword evidence="1" id="KW-0614">Plasmid</keyword>
<sequence>MNAAASPATSFATECFDNETLALLEEAEVPLLPDFDGIDLDVVFGTPLELHEAWATPRELARLQMRVGQVGKAEAERELLTEFFARRHAAADVLTDAPAITARLRERLVDVLLPYAVPLPIAA</sequence>
<geneLocation type="plasmid" evidence="1">
    <name>unnamed</name>
</geneLocation>
<protein>
    <submittedName>
        <fullName evidence="1">Uncharacterized protein</fullName>
    </submittedName>
</protein>
<reference evidence="1" key="1">
    <citation type="submission" date="2021-06" db="EMBL/GenBank/DDBJ databases">
        <authorList>
            <person name="Tome M."/>
            <person name="Jakse J."/>
            <person name="Slemc L."/>
            <person name="Garcia A.R."/>
            <person name="Petkovic H."/>
        </authorList>
    </citation>
    <scope>NUCLEOTIDE SEQUENCE</scope>
    <source>
        <plasmid evidence="2">pPZG101</plasmid>
        <plasmid evidence="1">unnamed</plasmid>
    </source>
</reference>
<organism evidence="1">
    <name type="scientific">Streptomyces rimosus</name>
    <dbReference type="NCBI Taxonomy" id="1927"/>
    <lineage>
        <taxon>Bacteria</taxon>
        <taxon>Bacillati</taxon>
        <taxon>Actinomycetota</taxon>
        <taxon>Actinomycetes</taxon>
        <taxon>Kitasatosporales</taxon>
        <taxon>Streptomycetaceae</taxon>
        <taxon>Streptomyces</taxon>
    </lineage>
</organism>
<dbReference type="GeneID" id="66860588"/>
<gene>
    <name evidence="1" type="ORF">M4018_082840</name>
    <name evidence="2" type="ORF">R6500_082840</name>
</gene>
<evidence type="ECO:0000313" key="2">
    <source>
        <dbReference type="EMBL" id="QXV92355.1"/>
    </source>
</evidence>